<dbReference type="RefSeq" id="WP_134248282.1">
    <property type="nucleotide sequence ID" value="NZ_SNQI01000003.1"/>
</dbReference>
<evidence type="ECO:0000256" key="1">
    <source>
        <dbReference type="ARBA" id="ARBA00022908"/>
    </source>
</evidence>
<name>A0A4Y8ARS1_9FLAO</name>
<evidence type="ECO:0000256" key="2">
    <source>
        <dbReference type="ARBA" id="ARBA00023125"/>
    </source>
</evidence>
<dbReference type="CDD" id="cd00397">
    <property type="entry name" value="DNA_BRE_C"/>
    <property type="match status" value="1"/>
</dbReference>
<dbReference type="Pfam" id="PF13495">
    <property type="entry name" value="Phage_int_SAM_4"/>
    <property type="match status" value="1"/>
</dbReference>
<dbReference type="PROSITE" id="PS51900">
    <property type="entry name" value="CB"/>
    <property type="match status" value="1"/>
</dbReference>
<dbReference type="OrthoDB" id="1407105at2"/>
<dbReference type="GO" id="GO:0003677">
    <property type="term" value="F:DNA binding"/>
    <property type="evidence" value="ECO:0007669"/>
    <property type="project" value="UniProtKB-UniRule"/>
</dbReference>
<dbReference type="Gene3D" id="1.10.150.130">
    <property type="match status" value="1"/>
</dbReference>
<proteinExistence type="predicted"/>
<dbReference type="Proteomes" id="UP000298517">
    <property type="component" value="Unassembled WGS sequence"/>
</dbReference>
<evidence type="ECO:0000256" key="3">
    <source>
        <dbReference type="ARBA" id="ARBA00023172"/>
    </source>
</evidence>
<feature type="domain" description="Core-binding (CB)" evidence="6">
    <location>
        <begin position="1"/>
        <end position="86"/>
    </location>
</feature>
<dbReference type="Pfam" id="PF00589">
    <property type="entry name" value="Phage_integrase"/>
    <property type="match status" value="1"/>
</dbReference>
<dbReference type="Gene3D" id="1.10.443.10">
    <property type="entry name" value="Intergrase catalytic core"/>
    <property type="match status" value="1"/>
</dbReference>
<sequence length="301" mass="34823">MLDSFEAYLTINCYTADTIDTYLGSVGKFLIWCSQKDYDPEQMTYRQCTEYFNTLKAVTTKKGTPYRGVTIRNYIGAIKLYFTYLVFEDIRNLNPIEDFDYLTDKDFNHNLLTKSELRNLYICFPTLDIQHPSCPSVAIRDKVITGLCVFQGLNSSALKSLNVDHVDLDKRKIRIPGTNRTNTRVLALNEYQLAHLSSYISHHRAELQNKINCYSESLFMVNSNRLSCIINPLGRKLRALNYKVTNLKQIRASVITIWLQQYDLRKVQIMAGHKHITSTESYKKSNPDALRSAADVYHLMR</sequence>
<comment type="caution">
    <text evidence="7">The sequence shown here is derived from an EMBL/GenBank/DDBJ whole genome shotgun (WGS) entry which is preliminary data.</text>
</comment>
<dbReference type="InterPro" id="IPR004107">
    <property type="entry name" value="Integrase_SAM-like_N"/>
</dbReference>
<evidence type="ECO:0000256" key="4">
    <source>
        <dbReference type="PROSITE-ProRule" id="PRU01248"/>
    </source>
</evidence>
<keyword evidence="2 4" id="KW-0238">DNA-binding</keyword>
<feature type="domain" description="Tyr recombinase" evidence="5">
    <location>
        <begin position="107"/>
        <end position="295"/>
    </location>
</feature>
<dbReference type="AlphaFoldDB" id="A0A4Y8ARS1"/>
<dbReference type="InterPro" id="IPR010998">
    <property type="entry name" value="Integrase_recombinase_N"/>
</dbReference>
<keyword evidence="8" id="KW-1185">Reference proteome</keyword>
<dbReference type="GO" id="GO:0006310">
    <property type="term" value="P:DNA recombination"/>
    <property type="evidence" value="ECO:0007669"/>
    <property type="project" value="UniProtKB-KW"/>
</dbReference>
<dbReference type="InterPro" id="IPR011010">
    <property type="entry name" value="DNA_brk_join_enz"/>
</dbReference>
<organism evidence="7 8">
    <name type="scientific">Gramella jeungdoensis</name>
    <dbReference type="NCBI Taxonomy" id="708091"/>
    <lineage>
        <taxon>Bacteria</taxon>
        <taxon>Pseudomonadati</taxon>
        <taxon>Bacteroidota</taxon>
        <taxon>Flavobacteriia</taxon>
        <taxon>Flavobacteriales</taxon>
        <taxon>Flavobacteriaceae</taxon>
        <taxon>Christiangramia</taxon>
    </lineage>
</organism>
<keyword evidence="1" id="KW-0229">DNA integration</keyword>
<gene>
    <name evidence="7" type="ORF">E2488_10415</name>
</gene>
<dbReference type="SUPFAM" id="SSF56349">
    <property type="entry name" value="DNA breaking-rejoining enzymes"/>
    <property type="match status" value="1"/>
</dbReference>
<dbReference type="InterPro" id="IPR002104">
    <property type="entry name" value="Integrase_catalytic"/>
</dbReference>
<evidence type="ECO:0000259" key="5">
    <source>
        <dbReference type="PROSITE" id="PS51898"/>
    </source>
</evidence>
<accession>A0A4Y8ARS1</accession>
<dbReference type="InterPro" id="IPR013762">
    <property type="entry name" value="Integrase-like_cat_sf"/>
</dbReference>
<dbReference type="PROSITE" id="PS51898">
    <property type="entry name" value="TYR_RECOMBINASE"/>
    <property type="match status" value="1"/>
</dbReference>
<reference evidence="7 8" key="1">
    <citation type="journal article" date="2011" name="J. Microbiol.">
        <title>Gramella jeungdoensis sp. nov., isolated from a solar saltern in Korea.</title>
        <authorList>
            <person name="Joung Y."/>
            <person name="Kim H."/>
            <person name="Jang T."/>
            <person name="Ahn T.S."/>
            <person name="Joh K."/>
        </authorList>
    </citation>
    <scope>NUCLEOTIDE SEQUENCE [LARGE SCALE GENOMIC DNA]</scope>
    <source>
        <strain evidence="7 8">KCTC 23123</strain>
    </source>
</reference>
<keyword evidence="3" id="KW-0233">DNA recombination</keyword>
<dbReference type="InterPro" id="IPR044068">
    <property type="entry name" value="CB"/>
</dbReference>
<dbReference type="EMBL" id="SNQI01000003">
    <property type="protein sequence ID" value="TEW73883.1"/>
    <property type="molecule type" value="Genomic_DNA"/>
</dbReference>
<protein>
    <submittedName>
        <fullName evidence="7">Site-specific integrase</fullName>
    </submittedName>
</protein>
<evidence type="ECO:0000313" key="7">
    <source>
        <dbReference type="EMBL" id="TEW73883.1"/>
    </source>
</evidence>
<evidence type="ECO:0000259" key="6">
    <source>
        <dbReference type="PROSITE" id="PS51900"/>
    </source>
</evidence>
<evidence type="ECO:0000313" key="8">
    <source>
        <dbReference type="Proteomes" id="UP000298517"/>
    </source>
</evidence>
<dbReference type="GO" id="GO:0015074">
    <property type="term" value="P:DNA integration"/>
    <property type="evidence" value="ECO:0007669"/>
    <property type="project" value="UniProtKB-KW"/>
</dbReference>